<accession>A0A8H4J5R1</accession>
<gene>
    <name evidence="2" type="ORF">GTA08_BOTSDO01424</name>
</gene>
<dbReference type="OrthoDB" id="5330058at2759"/>
<feature type="region of interest" description="Disordered" evidence="1">
    <location>
        <begin position="484"/>
        <end position="503"/>
    </location>
</feature>
<evidence type="ECO:0000313" key="3">
    <source>
        <dbReference type="Proteomes" id="UP000572817"/>
    </source>
</evidence>
<proteinExistence type="predicted"/>
<comment type="caution">
    <text evidence="2">The sequence shown here is derived from an EMBL/GenBank/DDBJ whole genome shotgun (WGS) entry which is preliminary data.</text>
</comment>
<keyword evidence="3" id="KW-1185">Reference proteome</keyword>
<protein>
    <submittedName>
        <fullName evidence="2">Uncharacterized protein</fullName>
    </submittedName>
</protein>
<dbReference type="AlphaFoldDB" id="A0A8H4J5R1"/>
<organism evidence="2 3">
    <name type="scientific">Botryosphaeria dothidea</name>
    <dbReference type="NCBI Taxonomy" id="55169"/>
    <lineage>
        <taxon>Eukaryota</taxon>
        <taxon>Fungi</taxon>
        <taxon>Dikarya</taxon>
        <taxon>Ascomycota</taxon>
        <taxon>Pezizomycotina</taxon>
        <taxon>Dothideomycetes</taxon>
        <taxon>Dothideomycetes incertae sedis</taxon>
        <taxon>Botryosphaeriales</taxon>
        <taxon>Botryosphaeriaceae</taxon>
        <taxon>Botryosphaeria</taxon>
    </lineage>
</organism>
<sequence>MERPHVYGVELSRLRNLSTSPQPPRKIHFRLESDTLPVRDSYLDLYIPEFHQYRSHNGRQVRHLDITSTWRSLSIAHAEELKFWEEMAAAVLEYTISNHLIDLIDCMDDCNIDRYPGDLDGRICSFTNNLGSKTFPVSVREIVACILELYKRHGSQHQWLASGGNFHNALCEFLRTRDCFLDTPPHPVVKVSFSASLSSQGEPNVVGILARFGPLVGFNRLDTYTTEDAWCHIHPKHMEPVLDPAYPSLLGRPEYRLASDWIKFTWENDDEGFHDTHSKTSVDEYVVIQPPHTTPSPQNSSESNVPLEMKRISQSSIRTPCNKIIHYPGVSTSPKAPNGYSLCPASAPPARRRADSVLGISMPIRPSSATRTWTDNTIDGTGNSSGLFGTTDDDHQYESCPTWVVWANNDAGGGKHCVLEQARKGKLTPPSDVTAERMRSKLEEIQEILQTDAMKRMKEWYDAMVLKQDTPCKKTREELSEEEAYGRLFLGGDSGEEADVDEA</sequence>
<dbReference type="EMBL" id="WWBZ02000001">
    <property type="protein sequence ID" value="KAF4313605.1"/>
    <property type="molecule type" value="Genomic_DNA"/>
</dbReference>
<reference evidence="2" key="1">
    <citation type="submission" date="2020-04" db="EMBL/GenBank/DDBJ databases">
        <title>Genome Assembly and Annotation of Botryosphaeria dothidea sdau 11-99, a Latent Pathogen of Apple Fruit Ring Rot in China.</title>
        <authorList>
            <person name="Yu C."/>
            <person name="Diao Y."/>
            <person name="Lu Q."/>
            <person name="Zhao J."/>
            <person name="Cui S."/>
            <person name="Peng C."/>
            <person name="He B."/>
            <person name="Liu H."/>
        </authorList>
    </citation>
    <scope>NUCLEOTIDE SEQUENCE [LARGE SCALE GENOMIC DNA]</scope>
    <source>
        <strain evidence="2">Sdau11-99</strain>
    </source>
</reference>
<dbReference type="Proteomes" id="UP000572817">
    <property type="component" value="Unassembled WGS sequence"/>
</dbReference>
<name>A0A8H4J5R1_9PEZI</name>
<evidence type="ECO:0000313" key="2">
    <source>
        <dbReference type="EMBL" id="KAF4313605.1"/>
    </source>
</evidence>
<evidence type="ECO:0000256" key="1">
    <source>
        <dbReference type="SAM" id="MobiDB-lite"/>
    </source>
</evidence>
<feature type="compositionally biased region" description="Acidic residues" evidence="1">
    <location>
        <begin position="494"/>
        <end position="503"/>
    </location>
</feature>